<organism evidence="2">
    <name type="scientific">Arundo donax</name>
    <name type="common">Giant reed</name>
    <name type="synonym">Donax arundinaceus</name>
    <dbReference type="NCBI Taxonomy" id="35708"/>
    <lineage>
        <taxon>Eukaryota</taxon>
        <taxon>Viridiplantae</taxon>
        <taxon>Streptophyta</taxon>
        <taxon>Embryophyta</taxon>
        <taxon>Tracheophyta</taxon>
        <taxon>Spermatophyta</taxon>
        <taxon>Magnoliopsida</taxon>
        <taxon>Liliopsida</taxon>
        <taxon>Poales</taxon>
        <taxon>Poaceae</taxon>
        <taxon>PACMAD clade</taxon>
        <taxon>Arundinoideae</taxon>
        <taxon>Arundineae</taxon>
        <taxon>Arundo</taxon>
    </lineage>
</organism>
<name>A0A0A9GCC6_ARUDO</name>
<evidence type="ECO:0000313" key="2">
    <source>
        <dbReference type="EMBL" id="JAE22122.1"/>
    </source>
</evidence>
<reference evidence="2" key="1">
    <citation type="submission" date="2014-09" db="EMBL/GenBank/DDBJ databases">
        <authorList>
            <person name="Magalhaes I.L.F."/>
            <person name="Oliveira U."/>
            <person name="Santos F.R."/>
            <person name="Vidigal T.H.D.A."/>
            <person name="Brescovit A.D."/>
            <person name="Santos A.J."/>
        </authorList>
    </citation>
    <scope>NUCLEOTIDE SEQUENCE</scope>
    <source>
        <tissue evidence="2">Shoot tissue taken approximately 20 cm above the soil surface</tissue>
    </source>
</reference>
<sequence length="117" mass="13025">MSLFPTASRSPELPGMDMSIVILAPAESQLTTKAPPKIQPPALTSQKSRIKQAPPRNRPQIAQKRIFTHQDSSSGSKIKPRSTRTAEPPDRRKETRQKFLEPGRNFWNRSGTGGGDY</sequence>
<reference evidence="2" key="2">
    <citation type="journal article" date="2015" name="Data Brief">
        <title>Shoot transcriptome of the giant reed, Arundo donax.</title>
        <authorList>
            <person name="Barrero R.A."/>
            <person name="Guerrero F.D."/>
            <person name="Moolhuijzen P."/>
            <person name="Goolsby J.A."/>
            <person name="Tidwell J."/>
            <person name="Bellgard S.E."/>
            <person name="Bellgard M.I."/>
        </authorList>
    </citation>
    <scope>NUCLEOTIDE SEQUENCE</scope>
    <source>
        <tissue evidence="2">Shoot tissue taken approximately 20 cm above the soil surface</tissue>
    </source>
</reference>
<protein>
    <submittedName>
        <fullName evidence="2">Uncharacterized protein</fullName>
    </submittedName>
</protein>
<dbReference type="EMBL" id="GBRH01175774">
    <property type="protein sequence ID" value="JAE22122.1"/>
    <property type="molecule type" value="Transcribed_RNA"/>
</dbReference>
<dbReference type="AlphaFoldDB" id="A0A0A9GCC6"/>
<evidence type="ECO:0000256" key="1">
    <source>
        <dbReference type="SAM" id="MobiDB-lite"/>
    </source>
</evidence>
<feature type="compositionally biased region" description="Basic and acidic residues" evidence="1">
    <location>
        <begin position="87"/>
        <end position="101"/>
    </location>
</feature>
<accession>A0A0A9GCC6</accession>
<feature type="region of interest" description="Disordered" evidence="1">
    <location>
        <begin position="30"/>
        <end position="117"/>
    </location>
</feature>
<proteinExistence type="predicted"/>